<evidence type="ECO:0000256" key="1">
    <source>
        <dbReference type="SAM" id="MobiDB-lite"/>
    </source>
</evidence>
<sequence length="90" mass="9167">MHLASGLNSTTTRVSKPWKRKRSSKFPAPLFLVHSSAVTIPCSYKNTGGALDEAAHGAADIAAGAAASVGDAVGDAPHALDQMVKASEHG</sequence>
<keyword evidence="3" id="KW-1185">Reference proteome</keyword>
<evidence type="ECO:0000313" key="2">
    <source>
        <dbReference type="EMBL" id="KAF8901478.1"/>
    </source>
</evidence>
<accession>A0A9P5TNG4</accession>
<reference evidence="2" key="1">
    <citation type="submission" date="2020-11" db="EMBL/GenBank/DDBJ databases">
        <authorList>
            <consortium name="DOE Joint Genome Institute"/>
            <person name="Ahrendt S."/>
            <person name="Riley R."/>
            <person name="Andreopoulos W."/>
            <person name="LaButti K."/>
            <person name="Pangilinan J."/>
            <person name="Ruiz-duenas F.J."/>
            <person name="Barrasa J.M."/>
            <person name="Sanchez-Garcia M."/>
            <person name="Camarero S."/>
            <person name="Miyauchi S."/>
            <person name="Serrano A."/>
            <person name="Linde D."/>
            <person name="Babiker R."/>
            <person name="Drula E."/>
            <person name="Ayuso-Fernandez I."/>
            <person name="Pacheco R."/>
            <person name="Padilla G."/>
            <person name="Ferreira P."/>
            <person name="Barriuso J."/>
            <person name="Kellner H."/>
            <person name="Castanera R."/>
            <person name="Alfaro M."/>
            <person name="Ramirez L."/>
            <person name="Pisabarro A.G."/>
            <person name="Kuo A."/>
            <person name="Tritt A."/>
            <person name="Lipzen A."/>
            <person name="He G."/>
            <person name="Yan M."/>
            <person name="Ng V."/>
            <person name="Cullen D."/>
            <person name="Martin F."/>
            <person name="Rosso M.-N."/>
            <person name="Henrissat B."/>
            <person name="Hibbett D."/>
            <person name="Martinez A.T."/>
            <person name="Grigoriev I.V."/>
        </authorList>
    </citation>
    <scope>NUCLEOTIDE SEQUENCE</scope>
    <source>
        <strain evidence="2">AH 44721</strain>
    </source>
</reference>
<feature type="region of interest" description="Disordered" evidence="1">
    <location>
        <begin position="1"/>
        <end position="23"/>
    </location>
</feature>
<protein>
    <submittedName>
        <fullName evidence="2">Uncharacterized protein</fullName>
    </submittedName>
</protein>
<dbReference type="AlphaFoldDB" id="A0A9P5TNG4"/>
<name>A0A9P5TNG4_GYMJU</name>
<dbReference type="EMBL" id="JADNYJ010000041">
    <property type="protein sequence ID" value="KAF8901478.1"/>
    <property type="molecule type" value="Genomic_DNA"/>
</dbReference>
<feature type="compositionally biased region" description="Polar residues" evidence="1">
    <location>
        <begin position="1"/>
        <end position="14"/>
    </location>
</feature>
<organism evidence="2 3">
    <name type="scientific">Gymnopilus junonius</name>
    <name type="common">Spectacular rustgill mushroom</name>
    <name type="synonym">Gymnopilus spectabilis subsp. junonius</name>
    <dbReference type="NCBI Taxonomy" id="109634"/>
    <lineage>
        <taxon>Eukaryota</taxon>
        <taxon>Fungi</taxon>
        <taxon>Dikarya</taxon>
        <taxon>Basidiomycota</taxon>
        <taxon>Agaricomycotina</taxon>
        <taxon>Agaricomycetes</taxon>
        <taxon>Agaricomycetidae</taxon>
        <taxon>Agaricales</taxon>
        <taxon>Agaricineae</taxon>
        <taxon>Hymenogastraceae</taxon>
        <taxon>Gymnopilus</taxon>
    </lineage>
</organism>
<comment type="caution">
    <text evidence="2">The sequence shown here is derived from an EMBL/GenBank/DDBJ whole genome shotgun (WGS) entry which is preliminary data.</text>
</comment>
<gene>
    <name evidence="2" type="ORF">CPB84DRAFT_1846769</name>
</gene>
<dbReference type="Proteomes" id="UP000724874">
    <property type="component" value="Unassembled WGS sequence"/>
</dbReference>
<evidence type="ECO:0000313" key="3">
    <source>
        <dbReference type="Proteomes" id="UP000724874"/>
    </source>
</evidence>
<proteinExistence type="predicted"/>